<dbReference type="PANTHER" id="PTHR33067:SF35">
    <property type="entry name" value="ASPARTIC PEPTIDASE DDI1-TYPE DOMAIN-CONTAINING PROTEIN"/>
    <property type="match status" value="1"/>
</dbReference>
<dbReference type="Gene3D" id="2.40.70.10">
    <property type="entry name" value="Acid Proteases"/>
    <property type="match status" value="1"/>
</dbReference>
<evidence type="ECO:0000313" key="3">
    <source>
        <dbReference type="Proteomes" id="UP001151760"/>
    </source>
</evidence>
<protein>
    <recommendedName>
        <fullName evidence="4">Reverse transcriptase domain-containing protein</fullName>
    </recommendedName>
</protein>
<evidence type="ECO:0000256" key="1">
    <source>
        <dbReference type="SAM" id="MobiDB-lite"/>
    </source>
</evidence>
<evidence type="ECO:0008006" key="4">
    <source>
        <dbReference type="Google" id="ProtNLM"/>
    </source>
</evidence>
<feature type="region of interest" description="Disordered" evidence="1">
    <location>
        <begin position="375"/>
        <end position="408"/>
    </location>
</feature>
<sequence>METKDTLSSCSNSEEQQMQQIQDKAKKSCMVSFRQLHSHMKLLLNNNLNGIRTESGFKRAFATLFGQDVETFIDTMFLNMDQLENQLDKEEFQEIGSMASFKVLETQFQMFIKSRMYMDDEYVKSIDERAKHKQEYNSWVNERQMQNHDSKQSDSRIQAAVYRECMPQCSISPETDLIKSVETTGKIFKTVGLKWIPTGKIFTSSTTKVDSEPTNGSNDDITNQYKCKQTLDVNVGTLNVHAGTSLNPTKEGLRVCSELEIHDHNNEHSSSKLVLKVVPPADKIATSRQELELLFHHHITMPRSTCQLAKALQERPQGALPSNTIPYQREQINSITTRSGLTTVEPSILPPVTPTTREEVQKEPETLMDEVHVTSPTSTTCVPPPGIHPVSPPKPKEESKPNPHQLKIPYPSRLDKTKLLDKNDVQVSEILKILKQLHFDISLMDALTQIPKYSKVLKDLLKDKEKLEELANTPINAECSAILLIMVPGKLEDPGKFLIPCVLQDLEVCNSLSDSGASINLMPFSINEKLGIEPLKPTQMTLELANRFVTYPKSIAEDVDHRVPIILGTLFLRTTKALVGLYKEKLTLRIGNEELVSRAEIFSRNSPSRKRHSVHSINIIDSPCEEISNQNKKNSGSTTSHLIFLFLVMNNFALISINKKRRVVAVPLLNPIILFLIIKHFDLIIKKKSGSTTSHSNPFLFKYESFYFDLSIDTSPPIIERVDLGELTGLLKENISSKIKDDKELKSKTSTKKLTIHELNDLRLLLSNCDSTISEKFSEIDPLLSFPFGNKNKIFDLGILNGVYSNRSHILPLNDFSPISFVSDLLFLSNTSEIETFLSFLFGLFRSL</sequence>
<organism evidence="2 3">
    <name type="scientific">Tanacetum coccineum</name>
    <dbReference type="NCBI Taxonomy" id="301880"/>
    <lineage>
        <taxon>Eukaryota</taxon>
        <taxon>Viridiplantae</taxon>
        <taxon>Streptophyta</taxon>
        <taxon>Embryophyta</taxon>
        <taxon>Tracheophyta</taxon>
        <taxon>Spermatophyta</taxon>
        <taxon>Magnoliopsida</taxon>
        <taxon>eudicotyledons</taxon>
        <taxon>Gunneridae</taxon>
        <taxon>Pentapetalae</taxon>
        <taxon>asterids</taxon>
        <taxon>campanulids</taxon>
        <taxon>Asterales</taxon>
        <taxon>Asteraceae</taxon>
        <taxon>Asteroideae</taxon>
        <taxon>Anthemideae</taxon>
        <taxon>Anthemidinae</taxon>
        <taxon>Tanacetum</taxon>
    </lineage>
</organism>
<name>A0ABQ4XHD5_9ASTR</name>
<evidence type="ECO:0000313" key="2">
    <source>
        <dbReference type="EMBL" id="GJS64619.1"/>
    </source>
</evidence>
<comment type="caution">
    <text evidence="2">The sequence shown here is derived from an EMBL/GenBank/DDBJ whole genome shotgun (WGS) entry which is preliminary data.</text>
</comment>
<keyword evidence="3" id="KW-1185">Reference proteome</keyword>
<dbReference type="InterPro" id="IPR021109">
    <property type="entry name" value="Peptidase_aspartic_dom_sf"/>
</dbReference>
<proteinExistence type="predicted"/>
<dbReference type="EMBL" id="BQNB010009517">
    <property type="protein sequence ID" value="GJS64619.1"/>
    <property type="molecule type" value="Genomic_DNA"/>
</dbReference>
<gene>
    <name evidence="2" type="ORF">Tco_0679183</name>
</gene>
<dbReference type="Proteomes" id="UP001151760">
    <property type="component" value="Unassembled WGS sequence"/>
</dbReference>
<reference evidence="2" key="2">
    <citation type="submission" date="2022-01" db="EMBL/GenBank/DDBJ databases">
        <authorList>
            <person name="Yamashiro T."/>
            <person name="Shiraishi A."/>
            <person name="Satake H."/>
            <person name="Nakayama K."/>
        </authorList>
    </citation>
    <scope>NUCLEOTIDE SEQUENCE</scope>
</reference>
<dbReference type="PANTHER" id="PTHR33067">
    <property type="entry name" value="RNA-DIRECTED DNA POLYMERASE-RELATED"/>
    <property type="match status" value="1"/>
</dbReference>
<accession>A0ABQ4XHD5</accession>
<feature type="region of interest" description="Disordered" evidence="1">
    <location>
        <begin position="1"/>
        <end position="21"/>
    </location>
</feature>
<reference evidence="2" key="1">
    <citation type="journal article" date="2022" name="Int. J. Mol. Sci.">
        <title>Draft Genome of Tanacetum Coccineum: Genomic Comparison of Closely Related Tanacetum-Family Plants.</title>
        <authorList>
            <person name="Yamashiro T."/>
            <person name="Shiraishi A."/>
            <person name="Nakayama K."/>
            <person name="Satake H."/>
        </authorList>
    </citation>
    <scope>NUCLEOTIDE SEQUENCE</scope>
</reference>
<feature type="compositionally biased region" description="Pro residues" evidence="1">
    <location>
        <begin position="382"/>
        <end position="393"/>
    </location>
</feature>